<reference evidence="3" key="1">
    <citation type="journal article" date="2019" name="Int. J. Syst. Evol. Microbiol.">
        <title>The Global Catalogue of Microorganisms (GCM) 10K type strain sequencing project: providing services to taxonomists for standard genome sequencing and annotation.</title>
        <authorList>
            <consortium name="The Broad Institute Genomics Platform"/>
            <consortium name="The Broad Institute Genome Sequencing Center for Infectious Disease"/>
            <person name="Wu L."/>
            <person name="Ma J."/>
        </authorList>
    </citation>
    <scope>NUCLEOTIDE SEQUENCE [LARGE SCALE GENOMIC DNA]</scope>
    <source>
        <strain evidence="3">JCM 14560</strain>
    </source>
</reference>
<dbReference type="PANTHER" id="PTHR37817:SF1">
    <property type="entry name" value="N-ACETYLTRANSFERASE EIS"/>
    <property type="match status" value="1"/>
</dbReference>
<organism evidence="2 3">
    <name type="scientific">Kitasatospora kazusensis</name>
    <dbReference type="NCBI Taxonomy" id="407974"/>
    <lineage>
        <taxon>Bacteria</taxon>
        <taxon>Bacillati</taxon>
        <taxon>Actinomycetota</taxon>
        <taxon>Actinomycetes</taxon>
        <taxon>Kitasatosporales</taxon>
        <taxon>Streptomycetaceae</taxon>
        <taxon>Kitasatospora</taxon>
    </lineage>
</organism>
<proteinExistence type="predicted"/>
<dbReference type="Pfam" id="PF13527">
    <property type="entry name" value="Acetyltransf_9"/>
    <property type="match status" value="1"/>
</dbReference>
<dbReference type="CDD" id="cd04301">
    <property type="entry name" value="NAT_SF"/>
    <property type="match status" value="1"/>
</dbReference>
<accession>A0ABP5LGE5</accession>
<evidence type="ECO:0000313" key="2">
    <source>
        <dbReference type="EMBL" id="GAA2145448.1"/>
    </source>
</evidence>
<comment type="caution">
    <text evidence="2">The sequence shown here is derived from an EMBL/GenBank/DDBJ whole genome shotgun (WGS) entry which is preliminary data.</text>
</comment>
<dbReference type="InterPro" id="IPR000182">
    <property type="entry name" value="GNAT_dom"/>
</dbReference>
<sequence length="205" mass="21541">MSGAVGVGESGGPGDAEPCGLAGGHYVGMSDNLSFMSSAVVRIEQFEKAERGEIFGDDADPFGVVGVGLTWQSKREHFAVRRAGRLVAHTGLITLPISVGAVRAEVVGVGGVAVAPDHRGQGLARLVMAAALEHARTLGPQHGLLFCRPPLVPLYQGLGWHELQQDVRVEQPGGPVTMPLRSMWTPLHDGAQWPAGPVHLLALPM</sequence>
<evidence type="ECO:0000313" key="3">
    <source>
        <dbReference type="Proteomes" id="UP001422759"/>
    </source>
</evidence>
<dbReference type="InterPro" id="IPR016181">
    <property type="entry name" value="Acyl_CoA_acyltransferase"/>
</dbReference>
<dbReference type="Proteomes" id="UP001422759">
    <property type="component" value="Unassembled WGS sequence"/>
</dbReference>
<protein>
    <recommendedName>
        <fullName evidence="1">N-acetyltransferase domain-containing protein</fullName>
    </recommendedName>
</protein>
<dbReference type="PANTHER" id="PTHR37817">
    <property type="entry name" value="N-ACETYLTRANSFERASE EIS"/>
    <property type="match status" value="1"/>
</dbReference>
<evidence type="ECO:0000259" key="1">
    <source>
        <dbReference type="PROSITE" id="PS51186"/>
    </source>
</evidence>
<dbReference type="Gene3D" id="3.40.630.30">
    <property type="match status" value="1"/>
</dbReference>
<dbReference type="InterPro" id="IPR051554">
    <property type="entry name" value="Acetyltransferase_Eis"/>
</dbReference>
<dbReference type="PROSITE" id="PS51186">
    <property type="entry name" value="GNAT"/>
    <property type="match status" value="1"/>
</dbReference>
<dbReference type="EMBL" id="BAAANT010000017">
    <property type="protein sequence ID" value="GAA2145448.1"/>
    <property type="molecule type" value="Genomic_DNA"/>
</dbReference>
<gene>
    <name evidence="2" type="ORF">GCM10009760_34110</name>
</gene>
<dbReference type="SUPFAM" id="SSF55729">
    <property type="entry name" value="Acyl-CoA N-acyltransferases (Nat)"/>
    <property type="match status" value="1"/>
</dbReference>
<name>A0ABP5LGE5_9ACTN</name>
<keyword evidence="3" id="KW-1185">Reference proteome</keyword>
<feature type="domain" description="N-acetyltransferase" evidence="1">
    <location>
        <begin position="41"/>
        <end position="181"/>
    </location>
</feature>